<reference evidence="3 4" key="1">
    <citation type="submission" date="2021-06" db="EMBL/GenBank/DDBJ databases">
        <authorList>
            <person name="Palmer J.M."/>
        </authorList>
    </citation>
    <scope>NUCLEOTIDE SEQUENCE [LARGE SCALE GENOMIC DNA]</scope>
    <source>
        <strain evidence="3 4">GA_2019</strain>
        <tissue evidence="3">Muscle</tissue>
    </source>
</reference>
<organism evidence="3 4">
    <name type="scientific">Goodea atripinnis</name>
    <dbReference type="NCBI Taxonomy" id="208336"/>
    <lineage>
        <taxon>Eukaryota</taxon>
        <taxon>Metazoa</taxon>
        <taxon>Chordata</taxon>
        <taxon>Craniata</taxon>
        <taxon>Vertebrata</taxon>
        <taxon>Euteleostomi</taxon>
        <taxon>Actinopterygii</taxon>
        <taxon>Neopterygii</taxon>
        <taxon>Teleostei</taxon>
        <taxon>Neoteleostei</taxon>
        <taxon>Acanthomorphata</taxon>
        <taxon>Ovalentaria</taxon>
        <taxon>Atherinomorphae</taxon>
        <taxon>Cyprinodontiformes</taxon>
        <taxon>Goodeidae</taxon>
        <taxon>Goodea</taxon>
    </lineage>
</organism>
<name>A0ABV0PIG3_9TELE</name>
<dbReference type="PANTHER" id="PTHR45702:SF4">
    <property type="entry name" value="DISINTEGRIN AND METALLOPROTEINASE DOMAIN-CONTAINING PROTEIN 10"/>
    <property type="match status" value="1"/>
</dbReference>
<proteinExistence type="predicted"/>
<dbReference type="Proteomes" id="UP001476798">
    <property type="component" value="Unassembled WGS sequence"/>
</dbReference>
<dbReference type="EMBL" id="JAHRIO010074984">
    <property type="protein sequence ID" value="MEQ2183251.1"/>
    <property type="molecule type" value="Genomic_DNA"/>
</dbReference>
<feature type="domain" description="Peptidase M12B" evidence="2">
    <location>
        <begin position="1"/>
        <end position="147"/>
    </location>
</feature>
<dbReference type="PANTHER" id="PTHR45702">
    <property type="entry name" value="ADAM10/ADAM17 METALLOPEPTIDASE FAMILY MEMBER"/>
    <property type="match status" value="1"/>
</dbReference>
<evidence type="ECO:0000313" key="4">
    <source>
        <dbReference type="Proteomes" id="UP001476798"/>
    </source>
</evidence>
<dbReference type="GO" id="GO:0008237">
    <property type="term" value="F:metallopeptidase activity"/>
    <property type="evidence" value="ECO:0007669"/>
    <property type="project" value="UniProtKB-KW"/>
</dbReference>
<dbReference type="InterPro" id="IPR051489">
    <property type="entry name" value="ADAM_Metalloproteinase"/>
</dbReference>
<keyword evidence="4" id="KW-1185">Reference proteome</keyword>
<comment type="caution">
    <text evidence="1">Lacks conserved residue(s) required for the propagation of feature annotation.</text>
</comment>
<sequence length="180" mass="19907">MTLCIDCRDSSIPSGIHVNERRKSLNTGIITVQNYASHVPPKVSHITFAHEIGHNFGSPVSWTMAHTKLLCVLQTVYMLPVLQHDSGSECTPGESVDRNKKELGNYVMYARATSGDKINNNKFSICSIRNISAVLLKKRDSCFVGKLSLINKVEKLCGRFCFNQVCISTQSLVSLSAVMD</sequence>
<dbReference type="SUPFAM" id="SSF55486">
    <property type="entry name" value="Metalloproteases ('zincins'), catalytic domain"/>
    <property type="match status" value="1"/>
</dbReference>
<feature type="active site" evidence="1">
    <location>
        <position position="51"/>
    </location>
</feature>
<comment type="caution">
    <text evidence="3">The sequence shown here is derived from an EMBL/GenBank/DDBJ whole genome shotgun (WGS) entry which is preliminary data.</text>
</comment>
<evidence type="ECO:0000313" key="3">
    <source>
        <dbReference type="EMBL" id="MEQ2183251.1"/>
    </source>
</evidence>
<protein>
    <submittedName>
        <fullName evidence="3">Disintegrin and metalloproteinase domain-containing protein 10</fullName>
    </submittedName>
</protein>
<dbReference type="InterPro" id="IPR001590">
    <property type="entry name" value="Peptidase_M12B"/>
</dbReference>
<dbReference type="InterPro" id="IPR024079">
    <property type="entry name" value="MetalloPept_cat_dom_sf"/>
</dbReference>
<keyword evidence="3" id="KW-0482">Metalloprotease</keyword>
<dbReference type="Gene3D" id="3.40.390.10">
    <property type="entry name" value="Collagenase (Catalytic Domain)"/>
    <property type="match status" value="1"/>
</dbReference>
<dbReference type="Pfam" id="PF13574">
    <property type="entry name" value="Reprolysin_2"/>
    <property type="match status" value="1"/>
</dbReference>
<keyword evidence="3" id="KW-0645">Protease</keyword>
<accession>A0ABV0PIG3</accession>
<evidence type="ECO:0000256" key="1">
    <source>
        <dbReference type="PROSITE-ProRule" id="PRU00276"/>
    </source>
</evidence>
<keyword evidence="3" id="KW-0378">Hydrolase</keyword>
<gene>
    <name evidence="3" type="primary">ADAM10_1</name>
    <name evidence="3" type="ORF">GOODEAATRI_030858</name>
</gene>
<dbReference type="PROSITE" id="PS50215">
    <property type="entry name" value="ADAM_MEPRO"/>
    <property type="match status" value="1"/>
</dbReference>
<evidence type="ECO:0000259" key="2">
    <source>
        <dbReference type="PROSITE" id="PS50215"/>
    </source>
</evidence>